<dbReference type="InterPro" id="IPR018244">
    <property type="entry name" value="Allrgn_V5/Tpx1_CS"/>
</dbReference>
<evidence type="ECO:0000256" key="9">
    <source>
        <dbReference type="PROSITE-ProRule" id="PRU01005"/>
    </source>
</evidence>
<dbReference type="InterPro" id="IPR035940">
    <property type="entry name" value="CAP_sf"/>
</dbReference>
<dbReference type="Gene3D" id="3.40.33.10">
    <property type="entry name" value="CAP"/>
    <property type="match status" value="1"/>
</dbReference>
<dbReference type="InterPro" id="IPR001283">
    <property type="entry name" value="CRISP-related"/>
</dbReference>
<dbReference type="SUPFAM" id="SSF57546">
    <property type="entry name" value="Crisp domain-like"/>
    <property type="match status" value="1"/>
</dbReference>
<dbReference type="GO" id="GO:0005246">
    <property type="term" value="F:calcium channel regulator activity"/>
    <property type="evidence" value="ECO:0007669"/>
    <property type="project" value="UniProtKB-KW"/>
</dbReference>
<evidence type="ECO:0000256" key="6">
    <source>
        <dbReference type="ARBA" id="ARBA00022729"/>
    </source>
</evidence>
<evidence type="ECO:0000256" key="10">
    <source>
        <dbReference type="SAM" id="SignalP"/>
    </source>
</evidence>
<dbReference type="SMART" id="SM00198">
    <property type="entry name" value="SCP"/>
    <property type="match status" value="1"/>
</dbReference>
<dbReference type="Pfam" id="PF08562">
    <property type="entry name" value="Crisp"/>
    <property type="match status" value="1"/>
</dbReference>
<dbReference type="InterPro" id="IPR013871">
    <property type="entry name" value="Cysteine_rich_secretory"/>
</dbReference>
<dbReference type="FunFam" id="3.40.33.10:FF:000005">
    <property type="entry name" value="Cysteine-rich secretory protein 2"/>
    <property type="match status" value="1"/>
</dbReference>
<dbReference type="PANTHER" id="PTHR10334">
    <property type="entry name" value="CYSTEINE-RICH SECRETORY PROTEIN-RELATED"/>
    <property type="match status" value="1"/>
</dbReference>
<dbReference type="GO" id="GO:0005576">
    <property type="term" value="C:extracellular region"/>
    <property type="evidence" value="ECO:0007669"/>
    <property type="project" value="UniProtKB-SubCell"/>
</dbReference>
<dbReference type="InParanoid" id="A0A6P9CYL1"/>
<evidence type="ECO:0000256" key="5">
    <source>
        <dbReference type="ARBA" id="ARBA00022699"/>
    </source>
</evidence>
<reference evidence="13" key="1">
    <citation type="submission" date="2025-08" db="UniProtKB">
        <authorList>
            <consortium name="RefSeq"/>
        </authorList>
    </citation>
    <scope>IDENTIFICATION</scope>
    <source>
        <tissue evidence="13">Blood</tissue>
    </source>
</reference>
<dbReference type="Proteomes" id="UP001652622">
    <property type="component" value="Unplaced"/>
</dbReference>
<evidence type="ECO:0000256" key="3">
    <source>
        <dbReference type="ARBA" id="ARBA00022525"/>
    </source>
</evidence>
<dbReference type="PROSITE" id="PS51670">
    <property type="entry name" value="SHKT"/>
    <property type="match status" value="1"/>
</dbReference>
<dbReference type="InterPro" id="IPR014044">
    <property type="entry name" value="CAP_dom"/>
</dbReference>
<dbReference type="FunCoup" id="A0A6P9CYL1">
    <property type="interactions" value="9"/>
</dbReference>
<evidence type="ECO:0000256" key="7">
    <source>
        <dbReference type="ARBA" id="ARBA00022831"/>
    </source>
</evidence>
<evidence type="ECO:0000256" key="1">
    <source>
        <dbReference type="ARBA" id="ARBA00004613"/>
    </source>
</evidence>
<dbReference type="InterPro" id="IPR034117">
    <property type="entry name" value="SCP_CRISP"/>
</dbReference>
<feature type="signal peptide" evidence="10">
    <location>
        <begin position="1"/>
        <end position="20"/>
    </location>
</feature>
<keyword evidence="7" id="KW-0108">Calcium channel impairing toxin</keyword>
<name>A0A6P9CYL1_PANGU</name>
<dbReference type="AlphaFoldDB" id="A0A6P9CYL1"/>
<keyword evidence="3" id="KW-0964">Secreted</keyword>
<dbReference type="GO" id="GO:0006952">
    <property type="term" value="P:defense response"/>
    <property type="evidence" value="ECO:0007669"/>
    <property type="project" value="UniProtKB-ARBA"/>
</dbReference>
<organism evidence="12 13">
    <name type="scientific">Pantherophis guttatus</name>
    <name type="common">Corn snake</name>
    <name type="synonym">Elaphe guttata</name>
    <dbReference type="NCBI Taxonomy" id="94885"/>
    <lineage>
        <taxon>Eukaryota</taxon>
        <taxon>Metazoa</taxon>
        <taxon>Chordata</taxon>
        <taxon>Craniata</taxon>
        <taxon>Vertebrata</taxon>
        <taxon>Euteleostomi</taxon>
        <taxon>Lepidosauria</taxon>
        <taxon>Squamata</taxon>
        <taxon>Bifurcata</taxon>
        <taxon>Unidentata</taxon>
        <taxon>Episquamata</taxon>
        <taxon>Toxicofera</taxon>
        <taxon>Serpentes</taxon>
        <taxon>Colubroidea</taxon>
        <taxon>Colubridae</taxon>
        <taxon>Colubrinae</taxon>
        <taxon>Pantherophis</taxon>
    </lineage>
</organism>
<dbReference type="SUPFAM" id="SSF55797">
    <property type="entry name" value="PR-1-like"/>
    <property type="match status" value="1"/>
</dbReference>
<feature type="disulfide bond" evidence="9">
    <location>
        <begin position="216"/>
        <end position="234"/>
    </location>
</feature>
<keyword evidence="5" id="KW-0528">Neurotoxin</keyword>
<dbReference type="InterPro" id="IPR003582">
    <property type="entry name" value="ShKT_dom"/>
</dbReference>
<evidence type="ECO:0000259" key="11">
    <source>
        <dbReference type="PROSITE" id="PS51670"/>
    </source>
</evidence>
<comment type="caution">
    <text evidence="9">Lacks conserved residue(s) required for the propagation of feature annotation.</text>
</comment>
<dbReference type="RefSeq" id="XP_034288379.1">
    <property type="nucleotide sequence ID" value="XM_034432488.2"/>
</dbReference>
<feature type="domain" description="ShKT" evidence="11">
    <location>
        <begin position="207"/>
        <end position="240"/>
    </location>
</feature>
<keyword evidence="12" id="KW-1185">Reference proteome</keyword>
<dbReference type="PROSITE" id="PS01010">
    <property type="entry name" value="CRISP_2"/>
    <property type="match status" value="1"/>
</dbReference>
<proteinExistence type="inferred from homology"/>
<keyword evidence="6 10" id="KW-0732">Signal</keyword>
<dbReference type="KEGG" id="pgut:117674472"/>
<feature type="chain" id="PRO_5028440741" evidence="10">
    <location>
        <begin position="21"/>
        <end position="245"/>
    </location>
</feature>
<dbReference type="GO" id="GO:0090729">
    <property type="term" value="F:toxin activity"/>
    <property type="evidence" value="ECO:0007669"/>
    <property type="project" value="UniProtKB-KW"/>
</dbReference>
<evidence type="ECO:0000313" key="13">
    <source>
        <dbReference type="RefSeq" id="XP_034288379.1"/>
    </source>
</evidence>
<evidence type="ECO:0000256" key="4">
    <source>
        <dbReference type="ARBA" id="ARBA00022656"/>
    </source>
</evidence>
<protein>
    <submittedName>
        <fullName evidence="13">Cysteine-rich venom protein latisemin-like isoform X1</fullName>
    </submittedName>
</protein>
<dbReference type="Pfam" id="PF00188">
    <property type="entry name" value="CAP"/>
    <property type="match status" value="1"/>
</dbReference>
<comment type="similarity">
    <text evidence="2">Belongs to the CRISP family.</text>
</comment>
<sequence>MWHEEMIAFIVLLSVAAVLQQSPGNADFASESSNKRENQKEIVDKHNALRRSVRPTARNMLQMEWNSNATQNAKRWADRCSFNHSPQHLRTVGKLSCGENLFMSSHPHSWTRVIQAWYNEYKKFRYGVGANPPGSVIGHYTQIVWYKSYLVGCAAARCTSSRFNYFYVCHYCPAGNIVGSIATPYKSGPPCGDCPSACVNGLCTNPCKYENRFSNCESLAKQMGCQSAWIKSNCPASCFCRNEII</sequence>
<dbReference type="OMA" id="CEYENIY"/>
<dbReference type="CDD" id="cd05383">
    <property type="entry name" value="CAP_CRISP"/>
    <property type="match status" value="1"/>
</dbReference>
<feature type="disulfide bond" evidence="9">
    <location>
        <begin position="225"/>
        <end position="238"/>
    </location>
</feature>
<dbReference type="PRINTS" id="PR00837">
    <property type="entry name" value="V5TPXLIKE"/>
</dbReference>
<evidence type="ECO:0000313" key="12">
    <source>
        <dbReference type="Proteomes" id="UP001652622"/>
    </source>
</evidence>
<evidence type="ECO:0000256" key="2">
    <source>
        <dbReference type="ARBA" id="ARBA00009923"/>
    </source>
</evidence>
<accession>A0A6P9CYL1</accession>
<keyword evidence="4" id="KW-0800">Toxin</keyword>
<dbReference type="PROSITE" id="PS01009">
    <property type="entry name" value="CRISP_1"/>
    <property type="match status" value="1"/>
</dbReference>
<dbReference type="GeneID" id="117674472"/>
<comment type="subcellular location">
    <subcellularLocation>
        <location evidence="1">Secreted</location>
    </subcellularLocation>
</comment>
<keyword evidence="7" id="KW-0872">Ion channel impairing toxin</keyword>
<keyword evidence="8 9" id="KW-1015">Disulfide bond</keyword>
<dbReference type="InterPro" id="IPR042076">
    <property type="entry name" value="Crisp-like_dom"/>
</dbReference>
<evidence type="ECO:0000256" key="8">
    <source>
        <dbReference type="ARBA" id="ARBA00023157"/>
    </source>
</evidence>
<gene>
    <name evidence="13" type="primary">LOC117674472</name>
</gene>
<dbReference type="FunFam" id="1.10.10.740:FF:000001">
    <property type="entry name" value="Cysteine-rich secretory protein 2"/>
    <property type="match status" value="1"/>
</dbReference>
<dbReference type="Gene3D" id="1.10.10.740">
    <property type="entry name" value="Crisp domain"/>
    <property type="match status" value="1"/>
</dbReference>